<dbReference type="Pfam" id="PF00512">
    <property type="entry name" value="HisKA"/>
    <property type="match status" value="1"/>
</dbReference>
<evidence type="ECO:0000259" key="12">
    <source>
        <dbReference type="PROSITE" id="PS50885"/>
    </source>
</evidence>
<feature type="domain" description="HAMP" evidence="12">
    <location>
        <begin position="5"/>
        <end position="58"/>
    </location>
</feature>
<evidence type="ECO:0000259" key="11">
    <source>
        <dbReference type="PROSITE" id="PS50109"/>
    </source>
</evidence>
<dbReference type="SUPFAM" id="SSF47384">
    <property type="entry name" value="Homodimeric domain of signal transducing histidine kinase"/>
    <property type="match status" value="1"/>
</dbReference>
<dbReference type="PANTHER" id="PTHR45436:SF9">
    <property type="entry name" value="SENSOR PROTEIN"/>
    <property type="match status" value="1"/>
</dbReference>
<dbReference type="InterPro" id="IPR004358">
    <property type="entry name" value="Sig_transdc_His_kin-like_C"/>
</dbReference>
<dbReference type="InterPro" id="IPR005467">
    <property type="entry name" value="His_kinase_dom"/>
</dbReference>
<evidence type="ECO:0000256" key="8">
    <source>
        <dbReference type="ARBA" id="ARBA00022989"/>
    </source>
</evidence>
<accession>A0ABW4KMG5</accession>
<dbReference type="InterPro" id="IPR003660">
    <property type="entry name" value="HAMP_dom"/>
</dbReference>
<keyword evidence="6" id="KW-0812">Transmembrane</keyword>
<evidence type="ECO:0000256" key="1">
    <source>
        <dbReference type="ARBA" id="ARBA00000085"/>
    </source>
</evidence>
<evidence type="ECO:0000313" key="13">
    <source>
        <dbReference type="EMBL" id="MFD1709304.1"/>
    </source>
</evidence>
<dbReference type="Pfam" id="PF00672">
    <property type="entry name" value="HAMP"/>
    <property type="match status" value="1"/>
</dbReference>
<keyword evidence="5" id="KW-0808">Transferase</keyword>
<dbReference type="EMBL" id="JBHUEJ010000003">
    <property type="protein sequence ID" value="MFD1709304.1"/>
    <property type="molecule type" value="Genomic_DNA"/>
</dbReference>
<dbReference type="InterPro" id="IPR036890">
    <property type="entry name" value="HATPase_C_sf"/>
</dbReference>
<dbReference type="SMART" id="SM00388">
    <property type="entry name" value="HisKA"/>
    <property type="match status" value="1"/>
</dbReference>
<keyword evidence="9" id="KW-0902">Two-component regulatory system</keyword>
<keyword evidence="14" id="KW-1185">Reference proteome</keyword>
<sequence>MSIVSYGLAPVRQLAYQLRSLSADNLRPRLDGAGQPAELVPLVEQFNGLLGRLDLAYTQLEGFNADVSHELRTPLATLVASNELALRRPGNFDMEEVLSSNLEELHRLTGIINDMLFLSQADRGATARRSFVPSLAAIVERVADYHEAALADADLRLKVSGDSSGHFDEPLLRRAVSNLIGNATQYAKRGTAIEVNIVIVSDTEVSLVVANQGEMVSPEILGRIFDRFFRASASREHGQKNHGLGLAITSAIARMHGGRTTAASTNGKTEIGLVLVKTFA</sequence>
<comment type="catalytic activity">
    <reaction evidence="1">
        <text>ATP + protein L-histidine = ADP + protein N-phospho-L-histidine.</text>
        <dbReference type="EC" id="2.7.13.3"/>
    </reaction>
</comment>
<evidence type="ECO:0000256" key="5">
    <source>
        <dbReference type="ARBA" id="ARBA00022679"/>
    </source>
</evidence>
<dbReference type="Proteomes" id="UP001597304">
    <property type="component" value="Unassembled WGS sequence"/>
</dbReference>
<dbReference type="PANTHER" id="PTHR45436">
    <property type="entry name" value="SENSOR HISTIDINE KINASE YKOH"/>
    <property type="match status" value="1"/>
</dbReference>
<dbReference type="Gene3D" id="1.10.287.130">
    <property type="match status" value="1"/>
</dbReference>
<dbReference type="SMART" id="SM00387">
    <property type="entry name" value="HATPase_c"/>
    <property type="match status" value="1"/>
</dbReference>
<keyword evidence="10" id="KW-0472">Membrane</keyword>
<evidence type="ECO:0000256" key="9">
    <source>
        <dbReference type="ARBA" id="ARBA00023012"/>
    </source>
</evidence>
<dbReference type="Gene3D" id="3.30.565.10">
    <property type="entry name" value="Histidine kinase-like ATPase, C-terminal domain"/>
    <property type="match status" value="1"/>
</dbReference>
<evidence type="ECO:0000256" key="7">
    <source>
        <dbReference type="ARBA" id="ARBA00022777"/>
    </source>
</evidence>
<evidence type="ECO:0000256" key="6">
    <source>
        <dbReference type="ARBA" id="ARBA00022692"/>
    </source>
</evidence>
<evidence type="ECO:0000256" key="3">
    <source>
        <dbReference type="ARBA" id="ARBA00012438"/>
    </source>
</evidence>
<evidence type="ECO:0000313" key="14">
    <source>
        <dbReference type="Proteomes" id="UP001597304"/>
    </source>
</evidence>
<evidence type="ECO:0000256" key="2">
    <source>
        <dbReference type="ARBA" id="ARBA00004370"/>
    </source>
</evidence>
<keyword evidence="8" id="KW-1133">Transmembrane helix</keyword>
<dbReference type="InterPro" id="IPR036097">
    <property type="entry name" value="HisK_dim/P_sf"/>
</dbReference>
<dbReference type="GO" id="GO:0005524">
    <property type="term" value="F:ATP binding"/>
    <property type="evidence" value="ECO:0007669"/>
    <property type="project" value="UniProtKB-KW"/>
</dbReference>
<reference evidence="14" key="1">
    <citation type="journal article" date="2019" name="Int. J. Syst. Evol. Microbiol.">
        <title>The Global Catalogue of Microorganisms (GCM) 10K type strain sequencing project: providing services to taxonomists for standard genome sequencing and annotation.</title>
        <authorList>
            <consortium name="The Broad Institute Genomics Platform"/>
            <consortium name="The Broad Institute Genome Sequencing Center for Infectious Disease"/>
            <person name="Wu L."/>
            <person name="Ma J."/>
        </authorList>
    </citation>
    <scope>NUCLEOTIDE SEQUENCE [LARGE SCALE GENOMIC DNA]</scope>
    <source>
        <strain evidence="14">LMG 29247</strain>
    </source>
</reference>
<feature type="domain" description="Histidine kinase" evidence="11">
    <location>
        <begin position="66"/>
        <end position="280"/>
    </location>
</feature>
<dbReference type="PROSITE" id="PS50109">
    <property type="entry name" value="HIS_KIN"/>
    <property type="match status" value="1"/>
</dbReference>
<dbReference type="RefSeq" id="WP_147912945.1">
    <property type="nucleotide sequence ID" value="NZ_JBHUEJ010000003.1"/>
</dbReference>
<keyword evidence="13" id="KW-0547">Nucleotide-binding</keyword>
<keyword evidence="13" id="KW-0067">ATP-binding</keyword>
<dbReference type="Pfam" id="PF02518">
    <property type="entry name" value="HATPase_c"/>
    <property type="match status" value="1"/>
</dbReference>
<dbReference type="PROSITE" id="PS50885">
    <property type="entry name" value="HAMP"/>
    <property type="match status" value="1"/>
</dbReference>
<keyword evidence="4" id="KW-0597">Phosphoprotein</keyword>
<dbReference type="InterPro" id="IPR003594">
    <property type="entry name" value="HATPase_dom"/>
</dbReference>
<organism evidence="13 14">
    <name type="scientific">Ottowia flava</name>
    <dbReference type="NCBI Taxonomy" id="2675430"/>
    <lineage>
        <taxon>Bacteria</taxon>
        <taxon>Pseudomonadati</taxon>
        <taxon>Pseudomonadota</taxon>
        <taxon>Betaproteobacteria</taxon>
        <taxon>Burkholderiales</taxon>
        <taxon>Comamonadaceae</taxon>
        <taxon>Ottowia</taxon>
    </lineage>
</organism>
<dbReference type="EC" id="2.7.13.3" evidence="3"/>
<name>A0ABW4KMG5_9BURK</name>
<dbReference type="CDD" id="cd00082">
    <property type="entry name" value="HisKA"/>
    <property type="match status" value="1"/>
</dbReference>
<dbReference type="CDD" id="cd00075">
    <property type="entry name" value="HATPase"/>
    <property type="match status" value="1"/>
</dbReference>
<protein>
    <recommendedName>
        <fullName evidence="3">histidine kinase</fullName>
        <ecNumber evidence="3">2.7.13.3</ecNumber>
    </recommendedName>
</protein>
<dbReference type="PRINTS" id="PR00344">
    <property type="entry name" value="BCTRLSENSOR"/>
</dbReference>
<dbReference type="SUPFAM" id="SSF55874">
    <property type="entry name" value="ATPase domain of HSP90 chaperone/DNA topoisomerase II/histidine kinase"/>
    <property type="match status" value="1"/>
</dbReference>
<evidence type="ECO:0000256" key="4">
    <source>
        <dbReference type="ARBA" id="ARBA00022553"/>
    </source>
</evidence>
<comment type="caution">
    <text evidence="13">The sequence shown here is derived from an EMBL/GenBank/DDBJ whole genome shotgun (WGS) entry which is preliminary data.</text>
</comment>
<dbReference type="InterPro" id="IPR050428">
    <property type="entry name" value="TCS_sensor_his_kinase"/>
</dbReference>
<gene>
    <name evidence="13" type="ORF">ACFSF0_01670</name>
</gene>
<dbReference type="InterPro" id="IPR003661">
    <property type="entry name" value="HisK_dim/P_dom"/>
</dbReference>
<evidence type="ECO:0000256" key="10">
    <source>
        <dbReference type="ARBA" id="ARBA00023136"/>
    </source>
</evidence>
<keyword evidence="7" id="KW-0418">Kinase</keyword>
<proteinExistence type="predicted"/>
<comment type="subcellular location">
    <subcellularLocation>
        <location evidence="2">Membrane</location>
    </subcellularLocation>
</comment>